<reference evidence="1 2" key="1">
    <citation type="journal article" date="2021" name="Hortic Res">
        <title>High-quality reference genome and annotation aids understanding of berry development for evergreen blueberry (Vaccinium darrowii).</title>
        <authorList>
            <person name="Yu J."/>
            <person name="Hulse-Kemp A.M."/>
            <person name="Babiker E."/>
            <person name="Staton M."/>
        </authorList>
    </citation>
    <scope>NUCLEOTIDE SEQUENCE [LARGE SCALE GENOMIC DNA]</scope>
    <source>
        <strain evidence="2">cv. NJ 8807/NJ 8810</strain>
        <tissue evidence="1">Young leaf</tissue>
    </source>
</reference>
<gene>
    <name evidence="1" type="ORF">Vadar_009226</name>
</gene>
<evidence type="ECO:0000313" key="1">
    <source>
        <dbReference type="EMBL" id="KAH7865643.1"/>
    </source>
</evidence>
<protein>
    <submittedName>
        <fullName evidence="1">Uncharacterized protein</fullName>
    </submittedName>
</protein>
<proteinExistence type="predicted"/>
<name>A0ACB7ZIV6_9ERIC</name>
<dbReference type="Proteomes" id="UP000828048">
    <property type="component" value="Chromosome 9"/>
</dbReference>
<evidence type="ECO:0000313" key="2">
    <source>
        <dbReference type="Proteomes" id="UP000828048"/>
    </source>
</evidence>
<keyword evidence="2" id="KW-1185">Reference proteome</keyword>
<dbReference type="EMBL" id="CM037159">
    <property type="protein sequence ID" value="KAH7865643.1"/>
    <property type="molecule type" value="Genomic_DNA"/>
</dbReference>
<comment type="caution">
    <text evidence="1">The sequence shown here is derived from an EMBL/GenBank/DDBJ whole genome shotgun (WGS) entry which is preliminary data.</text>
</comment>
<sequence>MGLLLIQDHGEKEMIRFAFGLESLVHSVVFKARKKSGFGLNLSVNAGVTLVFSVSVLTTFTAKLLCSAALSSFSSQHTQPLLGLHRRSC</sequence>
<accession>A0ACB7ZIV6</accession>
<organism evidence="1 2">
    <name type="scientific">Vaccinium darrowii</name>
    <dbReference type="NCBI Taxonomy" id="229202"/>
    <lineage>
        <taxon>Eukaryota</taxon>
        <taxon>Viridiplantae</taxon>
        <taxon>Streptophyta</taxon>
        <taxon>Embryophyta</taxon>
        <taxon>Tracheophyta</taxon>
        <taxon>Spermatophyta</taxon>
        <taxon>Magnoliopsida</taxon>
        <taxon>eudicotyledons</taxon>
        <taxon>Gunneridae</taxon>
        <taxon>Pentapetalae</taxon>
        <taxon>asterids</taxon>
        <taxon>Ericales</taxon>
        <taxon>Ericaceae</taxon>
        <taxon>Vaccinioideae</taxon>
        <taxon>Vaccinieae</taxon>
        <taxon>Vaccinium</taxon>
    </lineage>
</organism>